<dbReference type="InterPro" id="IPR029058">
    <property type="entry name" value="AB_hydrolase_fold"/>
</dbReference>
<evidence type="ECO:0000259" key="2">
    <source>
        <dbReference type="Pfam" id="PF20434"/>
    </source>
</evidence>
<evidence type="ECO:0000313" key="4">
    <source>
        <dbReference type="Proteomes" id="UP000805614"/>
    </source>
</evidence>
<protein>
    <submittedName>
        <fullName evidence="3">Alpha/beta hydrolase</fullName>
    </submittedName>
</protein>
<gene>
    <name evidence="3" type="ORF">HKK74_16835</name>
</gene>
<dbReference type="SUPFAM" id="SSF53474">
    <property type="entry name" value="alpha/beta-Hydrolases"/>
    <property type="match status" value="1"/>
</dbReference>
<proteinExistence type="predicted"/>
<dbReference type="Proteomes" id="UP000805614">
    <property type="component" value="Unassembled WGS sequence"/>
</dbReference>
<feature type="domain" description="BD-FAE-like" evidence="2">
    <location>
        <begin position="23"/>
        <end position="225"/>
    </location>
</feature>
<evidence type="ECO:0000313" key="3">
    <source>
        <dbReference type="EMBL" id="MBC6467157.1"/>
    </source>
</evidence>
<organism evidence="3 4">
    <name type="scientific">Actinomadura alba</name>
    <dbReference type="NCBI Taxonomy" id="406431"/>
    <lineage>
        <taxon>Bacteria</taxon>
        <taxon>Bacillati</taxon>
        <taxon>Actinomycetota</taxon>
        <taxon>Actinomycetes</taxon>
        <taxon>Streptosporangiales</taxon>
        <taxon>Thermomonosporaceae</taxon>
        <taxon>Actinomadura</taxon>
    </lineage>
</organism>
<dbReference type="InterPro" id="IPR050300">
    <property type="entry name" value="GDXG_lipolytic_enzyme"/>
</dbReference>
<accession>A0ABR7LRM5</accession>
<keyword evidence="4" id="KW-1185">Reference proteome</keyword>
<evidence type="ECO:0000256" key="1">
    <source>
        <dbReference type="ARBA" id="ARBA00022801"/>
    </source>
</evidence>
<name>A0ABR7LRM5_9ACTN</name>
<keyword evidence="1 3" id="KW-0378">Hydrolase</keyword>
<sequence>MVTLPRLRTARYSYGPDADQQIDAYLRSPAEGTQPAVLLLHGGSWLTGDKSSWRRVAHRLAADGYAVFSADYRLSGEAPWPAQRDDAEAALAFIKRHAERFKVDPARVVVIGSSAGGQLATMLGTYGAGAQKVSGVVALSPVNSPYLAYLDGALPGASSTAVKLRGAVEQLIGCTPQEIDTTCWQRIEDVAPATHADRGDAPMLIMHSADEFVPTAHSTELVAELKGYGVPVTLKEVPGTGHAMTIIKDPAAWRTLITWIDSIAKKPAG</sequence>
<dbReference type="InterPro" id="IPR049492">
    <property type="entry name" value="BD-FAE-like_dom"/>
</dbReference>
<reference evidence="3 4" key="1">
    <citation type="submission" date="2020-06" db="EMBL/GenBank/DDBJ databases">
        <title>Actinomadura xiongansis sp. nov., isolated from soil of Baiyangdian.</title>
        <authorList>
            <person name="Zhang X."/>
        </authorList>
    </citation>
    <scope>NUCLEOTIDE SEQUENCE [LARGE SCALE GENOMIC DNA]</scope>
    <source>
        <strain evidence="3 4">HBUM206468</strain>
    </source>
</reference>
<dbReference type="EMBL" id="JABVEC010000011">
    <property type="protein sequence ID" value="MBC6467157.1"/>
    <property type="molecule type" value="Genomic_DNA"/>
</dbReference>
<dbReference type="GO" id="GO:0016787">
    <property type="term" value="F:hydrolase activity"/>
    <property type="evidence" value="ECO:0007669"/>
    <property type="project" value="UniProtKB-KW"/>
</dbReference>
<dbReference type="PANTHER" id="PTHR48081">
    <property type="entry name" value="AB HYDROLASE SUPERFAMILY PROTEIN C4A8.06C"/>
    <property type="match status" value="1"/>
</dbReference>
<dbReference type="Gene3D" id="3.40.50.1820">
    <property type="entry name" value="alpha/beta hydrolase"/>
    <property type="match status" value="1"/>
</dbReference>
<comment type="caution">
    <text evidence="3">The sequence shown here is derived from an EMBL/GenBank/DDBJ whole genome shotgun (WGS) entry which is preliminary data.</text>
</comment>
<dbReference type="Pfam" id="PF20434">
    <property type="entry name" value="BD-FAE"/>
    <property type="match status" value="1"/>
</dbReference>